<proteinExistence type="predicted"/>
<dbReference type="CDD" id="cd15457">
    <property type="entry name" value="NADAR"/>
    <property type="match status" value="1"/>
</dbReference>
<dbReference type="EMBL" id="CP003002">
    <property type="protein sequence ID" value="AEO53200.1"/>
    <property type="molecule type" value="Genomic_DNA"/>
</dbReference>
<dbReference type="InterPro" id="IPR037238">
    <property type="entry name" value="YbiA-like_sf"/>
</dbReference>
<evidence type="ECO:0000259" key="2">
    <source>
        <dbReference type="Pfam" id="PF08719"/>
    </source>
</evidence>
<dbReference type="SUPFAM" id="SSF143990">
    <property type="entry name" value="YbiA-like"/>
    <property type="match status" value="1"/>
</dbReference>
<dbReference type="GeneID" id="11508646"/>
<keyword evidence="4" id="KW-1185">Reference proteome</keyword>
<dbReference type="AlphaFoldDB" id="G2Q0D7"/>
<gene>
    <name evidence="3" type="ORF">MYCTH_2122038</name>
</gene>
<dbReference type="InParanoid" id="G2Q0D7"/>
<evidence type="ECO:0000313" key="4">
    <source>
        <dbReference type="Proteomes" id="UP000007322"/>
    </source>
</evidence>
<feature type="compositionally biased region" description="Basic residues" evidence="1">
    <location>
        <begin position="1"/>
        <end position="18"/>
    </location>
</feature>
<organism evidence="3 4">
    <name type="scientific">Thermothelomyces thermophilus (strain ATCC 42464 / BCRC 31852 / DSM 1799)</name>
    <name type="common">Sporotrichum thermophile</name>
    <dbReference type="NCBI Taxonomy" id="573729"/>
    <lineage>
        <taxon>Eukaryota</taxon>
        <taxon>Fungi</taxon>
        <taxon>Dikarya</taxon>
        <taxon>Ascomycota</taxon>
        <taxon>Pezizomycotina</taxon>
        <taxon>Sordariomycetes</taxon>
        <taxon>Sordariomycetidae</taxon>
        <taxon>Sordariales</taxon>
        <taxon>Chaetomiaceae</taxon>
        <taxon>Thermothelomyces</taxon>
    </lineage>
</organism>
<dbReference type="Proteomes" id="UP000007322">
    <property type="component" value="Chromosome 1"/>
</dbReference>
<feature type="domain" description="NADAR" evidence="2">
    <location>
        <begin position="43"/>
        <end position="215"/>
    </location>
</feature>
<dbReference type="NCBIfam" id="TIGR02464">
    <property type="entry name" value="ribofla_fusion"/>
    <property type="match status" value="1"/>
</dbReference>
<dbReference type="Gene3D" id="1.10.357.40">
    <property type="entry name" value="YbiA-like"/>
    <property type="match status" value="1"/>
</dbReference>
<protein>
    <recommendedName>
        <fullName evidence="2">NADAR domain-containing protein</fullName>
    </recommendedName>
</protein>
<name>G2Q0D7_THET4</name>
<accession>G2Q0D7</accession>
<dbReference type="OrthoDB" id="206452at2759"/>
<evidence type="ECO:0000256" key="1">
    <source>
        <dbReference type="SAM" id="MobiDB-lite"/>
    </source>
</evidence>
<dbReference type="eggNOG" id="ENOG502S32Y">
    <property type="taxonomic scope" value="Eukaryota"/>
</dbReference>
<dbReference type="RefSeq" id="XP_003658445.1">
    <property type="nucleotide sequence ID" value="XM_003658397.1"/>
</dbReference>
<evidence type="ECO:0000313" key="3">
    <source>
        <dbReference type="EMBL" id="AEO53200.1"/>
    </source>
</evidence>
<dbReference type="Pfam" id="PF08719">
    <property type="entry name" value="NADAR"/>
    <property type="match status" value="1"/>
</dbReference>
<dbReference type="VEuPathDB" id="FungiDB:MYCTH_2122038"/>
<dbReference type="KEGG" id="mtm:MYCTH_2122038"/>
<sequence length="215" mass="24269">MPPKRSKPQHQKSKRIRVARPETGPPAESQSPTAKSEADSPVYFWRISDPAGYLSQWYPCAFSDDKDPSIIYPTAEHYMMYQKAVLFSDLDVGAEILATPDPREVKALGRKVSNFSDAVWNARREGIVRRGNLLKFTRPVDPEDGWWMVHLDGEGGESVSIRELLLRTGDREIVEASPLDRIWGIGFSAAKAESMRKRWGLNLLGKALMAVREEL</sequence>
<feature type="region of interest" description="Disordered" evidence="1">
    <location>
        <begin position="1"/>
        <end position="36"/>
    </location>
</feature>
<dbReference type="HOGENOM" id="CLU_084247_0_1_1"/>
<dbReference type="InterPro" id="IPR012816">
    <property type="entry name" value="NADAR"/>
</dbReference>
<dbReference type="OMA" id="WMMAAKA"/>
<reference evidence="3 4" key="1">
    <citation type="journal article" date="2011" name="Nat. Biotechnol.">
        <title>Comparative genomic analysis of the thermophilic biomass-degrading fungi Myceliophthora thermophila and Thielavia terrestris.</title>
        <authorList>
            <person name="Berka R.M."/>
            <person name="Grigoriev I.V."/>
            <person name="Otillar R."/>
            <person name="Salamov A."/>
            <person name="Grimwood J."/>
            <person name="Reid I."/>
            <person name="Ishmael N."/>
            <person name="John T."/>
            <person name="Darmond C."/>
            <person name="Moisan M.-C."/>
            <person name="Henrissat B."/>
            <person name="Coutinho P.M."/>
            <person name="Lombard V."/>
            <person name="Natvig D.O."/>
            <person name="Lindquist E."/>
            <person name="Schmutz J."/>
            <person name="Lucas S."/>
            <person name="Harris P."/>
            <person name="Powlowski J."/>
            <person name="Bellemare A."/>
            <person name="Taylor D."/>
            <person name="Butler G."/>
            <person name="de Vries R.P."/>
            <person name="Allijn I.E."/>
            <person name="van den Brink J."/>
            <person name="Ushinsky S."/>
            <person name="Storms R."/>
            <person name="Powell A.J."/>
            <person name="Paulsen I.T."/>
            <person name="Elbourne L.D.H."/>
            <person name="Baker S.E."/>
            <person name="Magnuson J."/>
            <person name="LaBoissiere S."/>
            <person name="Clutterbuck A.J."/>
            <person name="Martinez D."/>
            <person name="Wogulis M."/>
            <person name="de Leon A.L."/>
            <person name="Rey M.W."/>
            <person name="Tsang A."/>
        </authorList>
    </citation>
    <scope>NUCLEOTIDE SEQUENCE [LARGE SCALE GENOMIC DNA]</scope>
    <source>
        <strain evidence="4">ATCC 42464 / BCRC 31852 / DSM 1799</strain>
    </source>
</reference>